<evidence type="ECO:0000256" key="3">
    <source>
        <dbReference type="SAM" id="Phobius"/>
    </source>
</evidence>
<feature type="transmembrane region" description="Helical" evidence="3">
    <location>
        <begin position="350"/>
        <end position="372"/>
    </location>
</feature>
<dbReference type="Proteomes" id="UP000694552">
    <property type="component" value="Unplaced"/>
</dbReference>
<evidence type="ECO:0000313" key="4">
    <source>
        <dbReference type="Ensembl" id="ENSOSUP00000018637.1"/>
    </source>
</evidence>
<keyword evidence="2" id="KW-0175">Coiled coil</keyword>
<evidence type="ECO:0000256" key="2">
    <source>
        <dbReference type="SAM" id="Coils"/>
    </source>
</evidence>
<keyword evidence="3" id="KW-0812">Transmembrane</keyword>
<name>A0A8C8BJH2_9STRI</name>
<accession>A0A8C8BJH2</accession>
<feature type="coiled-coil region" evidence="2">
    <location>
        <begin position="242"/>
        <end position="269"/>
    </location>
</feature>
<dbReference type="PANTHER" id="PTHR10424:SF73">
    <property type="entry name" value="ENDOGENOUS RETROVIRUS GROUP FC1 ENV POLYPROTEIN-RELATED"/>
    <property type="match status" value="1"/>
</dbReference>
<dbReference type="Gene3D" id="1.10.287.210">
    <property type="match status" value="1"/>
</dbReference>
<dbReference type="PANTHER" id="PTHR10424">
    <property type="entry name" value="VIRAL ENVELOPE PROTEIN"/>
    <property type="match status" value="1"/>
</dbReference>
<dbReference type="Ensembl" id="ENSOSUT00000019254.1">
    <property type="protein sequence ID" value="ENSOSUP00000018637.1"/>
    <property type="gene ID" value="ENSOSUG00000013171.1"/>
</dbReference>
<keyword evidence="3" id="KW-1133">Transmembrane helix</keyword>
<reference evidence="4" key="1">
    <citation type="submission" date="2025-08" db="UniProtKB">
        <authorList>
            <consortium name="Ensembl"/>
        </authorList>
    </citation>
    <scope>IDENTIFICATION</scope>
</reference>
<evidence type="ECO:0000313" key="5">
    <source>
        <dbReference type="Proteomes" id="UP000694552"/>
    </source>
</evidence>
<dbReference type="InterPro" id="IPR018154">
    <property type="entry name" value="TLV/ENV_coat_polyprotein"/>
</dbReference>
<dbReference type="SUPFAM" id="SSF58069">
    <property type="entry name" value="Virus ectodomain"/>
    <property type="match status" value="1"/>
</dbReference>
<proteinExistence type="predicted"/>
<sequence>GYRYLFYSTCGVAWERNMYVNLLQNITQILNVSNCWICVTLPENAERGFPLVKVLLNNSEKINKAFMNLNLQSYTNISVSSLEWTINLPLMNNENVSCVQRCSQTTIGPERGGNATDPSCGETVFVGKFPNCTMYLPYGGANMWNKNQARRSKTAIPKGWPAPVGKGWYWLCSNKAKKILPLGWKGECTLGPVLPHIAIESQLKGGWIRSFWECTKRIFSFARWFLPWLGVSELEKAIVNICATLEITINATTDALQALQQEVNQISKIALQNRITLDVENMLYASQWGVCTVINSSCCLYINQDKRIYTDIKNIWDRVKILHEVQKDDTSWGLEKLWNKLTSWLPNFAWIKQLFVFLLAIGLIVLLTCCLIQCTIGCCRQTVDNYATWKRNKLHHELNTGEYFKS</sequence>
<keyword evidence="3" id="KW-0472">Membrane</keyword>
<protein>
    <recommendedName>
        <fullName evidence="6">Env polyprotein</fullName>
    </recommendedName>
</protein>
<dbReference type="Pfam" id="PF00429">
    <property type="entry name" value="TLV_coat"/>
    <property type="match status" value="1"/>
</dbReference>
<organism evidence="4 5">
    <name type="scientific">Otus sunia</name>
    <name type="common">Oriental scops-owl</name>
    <dbReference type="NCBI Taxonomy" id="257818"/>
    <lineage>
        <taxon>Eukaryota</taxon>
        <taxon>Metazoa</taxon>
        <taxon>Chordata</taxon>
        <taxon>Craniata</taxon>
        <taxon>Vertebrata</taxon>
        <taxon>Euteleostomi</taxon>
        <taxon>Archelosauria</taxon>
        <taxon>Archosauria</taxon>
        <taxon>Dinosauria</taxon>
        <taxon>Saurischia</taxon>
        <taxon>Theropoda</taxon>
        <taxon>Coelurosauria</taxon>
        <taxon>Aves</taxon>
        <taxon>Neognathae</taxon>
        <taxon>Neoaves</taxon>
        <taxon>Telluraves</taxon>
        <taxon>Strigiformes</taxon>
        <taxon>Strigidae</taxon>
        <taxon>Otus</taxon>
    </lineage>
</organism>
<dbReference type="AlphaFoldDB" id="A0A8C8BJH2"/>
<reference evidence="4" key="2">
    <citation type="submission" date="2025-09" db="UniProtKB">
        <authorList>
            <consortium name="Ensembl"/>
        </authorList>
    </citation>
    <scope>IDENTIFICATION</scope>
</reference>
<evidence type="ECO:0008006" key="6">
    <source>
        <dbReference type="Google" id="ProtNLM"/>
    </source>
</evidence>
<keyword evidence="1" id="KW-1015">Disulfide bond</keyword>
<evidence type="ECO:0000256" key="1">
    <source>
        <dbReference type="ARBA" id="ARBA00023157"/>
    </source>
</evidence>
<keyword evidence="5" id="KW-1185">Reference proteome</keyword>